<dbReference type="InterPro" id="IPR002187">
    <property type="entry name" value="N-reg_PII"/>
</dbReference>
<comment type="similarity">
    <text evidence="2">Belongs to the P(II) protein family.</text>
</comment>
<dbReference type="AlphaFoldDB" id="A0A1I6ECZ3"/>
<protein>
    <submittedName>
        <fullName evidence="3">Nitrogen regulatory protein P-II family</fullName>
    </submittedName>
</protein>
<dbReference type="SUPFAM" id="SSF54913">
    <property type="entry name" value="GlnB-like"/>
    <property type="match status" value="1"/>
</dbReference>
<dbReference type="PRINTS" id="PR00340">
    <property type="entry name" value="PIIGLNB"/>
</dbReference>
<dbReference type="InterPro" id="IPR011322">
    <property type="entry name" value="N-reg_PII-like_a/b"/>
</dbReference>
<dbReference type="OrthoDB" id="9802729at2"/>
<dbReference type="Proteomes" id="UP000199584">
    <property type="component" value="Unassembled WGS sequence"/>
</dbReference>
<dbReference type="EMBL" id="FOYM01000036">
    <property type="protein sequence ID" value="SFR15585.1"/>
    <property type="molecule type" value="Genomic_DNA"/>
</dbReference>
<dbReference type="PANTHER" id="PTHR30115">
    <property type="entry name" value="NITROGEN REGULATORY PROTEIN P-II"/>
    <property type="match status" value="1"/>
</dbReference>
<dbReference type="InterPro" id="IPR015867">
    <property type="entry name" value="N-reg_PII/ATP_PRibTrfase_C"/>
</dbReference>
<dbReference type="PANTHER" id="PTHR30115:SF11">
    <property type="entry name" value="NITROGEN REGULATORY PROTEIN P-II HOMOLOG"/>
    <property type="match status" value="1"/>
</dbReference>
<evidence type="ECO:0000256" key="2">
    <source>
        <dbReference type="RuleBase" id="RU003936"/>
    </source>
</evidence>
<dbReference type="STRING" id="39060.SAMN05660706_13616"/>
<dbReference type="Gene3D" id="3.30.70.120">
    <property type="match status" value="1"/>
</dbReference>
<organism evidence="3 4">
    <name type="scientific">Desulfoscipio geothermicus DSM 3669</name>
    <dbReference type="NCBI Taxonomy" id="1121426"/>
    <lineage>
        <taxon>Bacteria</taxon>
        <taxon>Bacillati</taxon>
        <taxon>Bacillota</taxon>
        <taxon>Clostridia</taxon>
        <taxon>Eubacteriales</taxon>
        <taxon>Desulfallaceae</taxon>
        <taxon>Desulfoscipio</taxon>
    </lineage>
</organism>
<name>A0A1I6ECZ3_9FIRM</name>
<proteinExistence type="inferred from homology"/>
<dbReference type="PROSITE" id="PS51343">
    <property type="entry name" value="PII_GLNB_DOM"/>
    <property type="match status" value="1"/>
</dbReference>
<dbReference type="Pfam" id="PF00543">
    <property type="entry name" value="P-II"/>
    <property type="match status" value="1"/>
</dbReference>
<dbReference type="SMART" id="SM00938">
    <property type="entry name" value="P-II"/>
    <property type="match status" value="1"/>
</dbReference>
<dbReference type="GO" id="GO:0005829">
    <property type="term" value="C:cytosol"/>
    <property type="evidence" value="ECO:0007669"/>
    <property type="project" value="TreeGrafter"/>
</dbReference>
<feature type="modified residue" description="O-UMP-tyrosine" evidence="1">
    <location>
        <position position="51"/>
    </location>
</feature>
<evidence type="ECO:0000256" key="1">
    <source>
        <dbReference type="PIRSR" id="PIRSR602187-50"/>
    </source>
</evidence>
<dbReference type="PROSITE" id="PS00638">
    <property type="entry name" value="PII_GLNB_CTER"/>
    <property type="match status" value="1"/>
</dbReference>
<accession>A0A1I6ECZ3</accession>
<reference evidence="4" key="1">
    <citation type="submission" date="2016-10" db="EMBL/GenBank/DDBJ databases">
        <authorList>
            <person name="Varghese N."/>
            <person name="Submissions S."/>
        </authorList>
    </citation>
    <scope>NUCLEOTIDE SEQUENCE [LARGE SCALE GENOMIC DNA]</scope>
    <source>
        <strain evidence="4">DSM 3669</strain>
    </source>
</reference>
<keyword evidence="4" id="KW-1185">Reference proteome</keyword>
<keyword evidence="1" id="KW-0597">Phosphoprotein</keyword>
<sequence>MLKIEAIIRPGVLEDIKEGLAKFGIHGMTVSQVMGCGLQKGRTEVYRGTEYSINLLPKVKIEIIIADKHLDGVTDVVTKVARTGEIGDGKIFVSRMEDAIRIRTGEKGESAL</sequence>
<gene>
    <name evidence="3" type="ORF">SAMN05660706_13616</name>
</gene>
<evidence type="ECO:0000313" key="3">
    <source>
        <dbReference type="EMBL" id="SFR15585.1"/>
    </source>
</evidence>
<dbReference type="GO" id="GO:0005524">
    <property type="term" value="F:ATP binding"/>
    <property type="evidence" value="ECO:0007669"/>
    <property type="project" value="TreeGrafter"/>
</dbReference>
<dbReference type="GO" id="GO:0030234">
    <property type="term" value="F:enzyme regulator activity"/>
    <property type="evidence" value="ECO:0007669"/>
    <property type="project" value="InterPro"/>
</dbReference>
<dbReference type="InterPro" id="IPR017918">
    <property type="entry name" value="N-reg_PII_CS"/>
</dbReference>
<evidence type="ECO:0000313" key="4">
    <source>
        <dbReference type="Proteomes" id="UP000199584"/>
    </source>
</evidence>
<dbReference type="RefSeq" id="WP_092487042.1">
    <property type="nucleotide sequence ID" value="NZ_FOYM01000036.1"/>
</dbReference>
<dbReference type="GO" id="GO:0006808">
    <property type="term" value="P:regulation of nitrogen utilization"/>
    <property type="evidence" value="ECO:0007669"/>
    <property type="project" value="InterPro"/>
</dbReference>